<dbReference type="OrthoDB" id="9796052at2"/>
<feature type="transmembrane region" description="Helical" evidence="7">
    <location>
        <begin position="371"/>
        <end position="392"/>
    </location>
</feature>
<organism evidence="10 11">
    <name type="scientific">Pasteurella canis</name>
    <dbReference type="NCBI Taxonomy" id="753"/>
    <lineage>
        <taxon>Bacteria</taxon>
        <taxon>Pseudomonadati</taxon>
        <taxon>Pseudomonadota</taxon>
        <taxon>Gammaproteobacteria</taxon>
        <taxon>Pasteurellales</taxon>
        <taxon>Pasteurellaceae</taxon>
        <taxon>Pasteurella</taxon>
    </lineage>
</organism>
<dbReference type="GO" id="GO:0022857">
    <property type="term" value="F:transmembrane transporter activity"/>
    <property type="evidence" value="ECO:0007669"/>
    <property type="project" value="UniProtKB-UniRule"/>
</dbReference>
<keyword evidence="7" id="KW-0813">Transport</keyword>
<feature type="transmembrane region" description="Helical" evidence="7">
    <location>
        <begin position="54"/>
        <end position="74"/>
    </location>
</feature>
<feature type="transmembrane region" description="Helical" evidence="7">
    <location>
        <begin position="413"/>
        <end position="439"/>
    </location>
</feature>
<reference evidence="10 11" key="1">
    <citation type="submission" date="2018-06" db="EMBL/GenBank/DDBJ databases">
        <authorList>
            <consortium name="Pathogen Informatics"/>
            <person name="Doyle S."/>
        </authorList>
    </citation>
    <scope>NUCLEOTIDE SEQUENCE [LARGE SCALE GENOMIC DNA]</scope>
    <source>
        <strain evidence="10 11">NCTC11621</strain>
    </source>
</reference>
<dbReference type="EMBL" id="BPUX01000004">
    <property type="protein sequence ID" value="GJH42460.1"/>
    <property type="molecule type" value="Genomic_DNA"/>
</dbReference>
<keyword evidence="2" id="KW-1003">Cell membrane</keyword>
<feature type="transmembrane region" description="Helical" evidence="7">
    <location>
        <begin position="278"/>
        <end position="298"/>
    </location>
</feature>
<comment type="subcellular location">
    <subcellularLocation>
        <location evidence="1 7">Cell inner membrane</location>
        <topology evidence="1 7">Multi-pass membrane protein</topology>
    </subcellularLocation>
</comment>
<comment type="subunit">
    <text evidence="7">The complex comprises the extracytoplasmic solute receptor protein and the two transmembrane proteins.</text>
</comment>
<evidence type="ECO:0000256" key="5">
    <source>
        <dbReference type="ARBA" id="ARBA00022989"/>
    </source>
</evidence>
<evidence type="ECO:0000313" key="12">
    <source>
        <dbReference type="Proteomes" id="UP001052140"/>
    </source>
</evidence>
<evidence type="ECO:0000256" key="3">
    <source>
        <dbReference type="ARBA" id="ARBA00022519"/>
    </source>
</evidence>
<feature type="transmembrane region" description="Helical" evidence="7">
    <location>
        <begin position="111"/>
        <end position="132"/>
    </location>
</feature>
<dbReference type="PIRSF" id="PIRSF006066">
    <property type="entry name" value="HI0050"/>
    <property type="match status" value="1"/>
</dbReference>
<feature type="transmembrane region" description="Helical" evidence="7">
    <location>
        <begin position="179"/>
        <end position="204"/>
    </location>
</feature>
<keyword evidence="6 7" id="KW-0472">Membrane</keyword>
<evidence type="ECO:0000259" key="8">
    <source>
        <dbReference type="Pfam" id="PF06808"/>
    </source>
</evidence>
<gene>
    <name evidence="10" type="primary">siaT_2</name>
    <name evidence="10" type="ORF">NCTC11621_01813</name>
    <name evidence="9" type="ORF">PA42_06340</name>
</gene>
<evidence type="ECO:0000313" key="9">
    <source>
        <dbReference type="EMBL" id="GJH42460.1"/>
    </source>
</evidence>
<sequence length="442" mass="47022">MMSGLEMGIVGFFILLTLLLLRIHISISMFLAAAGLYAYLGQGDLNSLMYTLNGLAYARLSNYDLAVVPLFIFMGQLASHGGMSKALFQAASSFIGHWRGGLAMASVGSCAAFGAICGSSLATAATMGQVAIPELKKRHYSGELSTATLAAGGTLGILIPPSVPLIIYAVLTQESIGKLFVAAIVPGILALLGYVVVIKILVSLRPDAGPTSEKVPFFQALKSQVKVLPIFIVFAVVIISIYGGWANPTEAASIGAASCGLISWLSGGLTWKGLVDSILQTAMASAMIFMVLIGADLLNSALALTQMPAQLANWVVEQQFAPLFVLFCILMIYLVLGCVMDSLAMILLTIPIFYPIILGLDFWGLSAQDKTIWFGIVALMVVEIGLITPPVGMNLFIINKMDKETPLLATSKWVLPFIASDLLRIVVIACVPSIALWLVHLF</sequence>
<reference evidence="9" key="2">
    <citation type="submission" date="2024-05" db="EMBL/GenBank/DDBJ databases">
        <title>Determining zoonotic pasteurella genome.</title>
        <authorList>
            <person name="Maeda T."/>
            <person name="Takahashi T."/>
            <person name="Yoshida H."/>
        </authorList>
    </citation>
    <scope>NUCLEOTIDE SEQUENCE</scope>
    <source>
        <strain evidence="9">PA42</strain>
    </source>
</reference>
<dbReference type="InterPro" id="IPR004681">
    <property type="entry name" value="TRAP_DctM"/>
</dbReference>
<evidence type="ECO:0000256" key="7">
    <source>
        <dbReference type="RuleBase" id="RU369079"/>
    </source>
</evidence>
<dbReference type="PANTHER" id="PTHR33362">
    <property type="entry name" value="SIALIC ACID TRAP TRANSPORTER PERMEASE PROTEIN SIAT-RELATED"/>
    <property type="match status" value="1"/>
</dbReference>
<evidence type="ECO:0000313" key="11">
    <source>
        <dbReference type="Proteomes" id="UP000254704"/>
    </source>
</evidence>
<feature type="transmembrane region" description="Helical" evidence="7">
    <location>
        <begin position="225"/>
        <end position="245"/>
    </location>
</feature>
<evidence type="ECO:0000256" key="6">
    <source>
        <dbReference type="ARBA" id="ARBA00023136"/>
    </source>
</evidence>
<comment type="similarity">
    <text evidence="7">Belongs to the TRAP transporter large permease family.</text>
</comment>
<feature type="domain" description="TRAP C4-dicarboxylate transport system permease DctM subunit" evidence="8">
    <location>
        <begin position="13"/>
        <end position="434"/>
    </location>
</feature>
<dbReference type="RefSeq" id="WP_082303074.1">
    <property type="nucleotide sequence ID" value="NZ_BPUX01000004.1"/>
</dbReference>
<evidence type="ECO:0000256" key="4">
    <source>
        <dbReference type="ARBA" id="ARBA00022692"/>
    </source>
</evidence>
<protein>
    <recommendedName>
        <fullName evidence="7">TRAP transporter large permease protein</fullName>
    </recommendedName>
</protein>
<comment type="function">
    <text evidence="7">Part of the tripartite ATP-independent periplasmic (TRAP) transport system.</text>
</comment>
<dbReference type="PANTHER" id="PTHR33362:SF5">
    <property type="entry name" value="C4-DICARBOXYLATE TRAP TRANSPORTER LARGE PERMEASE PROTEIN DCTM"/>
    <property type="match status" value="1"/>
</dbReference>
<feature type="transmembrane region" description="Helical" evidence="7">
    <location>
        <begin position="318"/>
        <end position="336"/>
    </location>
</feature>
<feature type="transmembrane region" description="Helical" evidence="7">
    <location>
        <begin position="343"/>
        <end position="365"/>
    </location>
</feature>
<dbReference type="NCBIfam" id="TIGR00786">
    <property type="entry name" value="dctM"/>
    <property type="match status" value="1"/>
</dbReference>
<keyword evidence="4 7" id="KW-0812">Transmembrane</keyword>
<accession>A0A379EWF5</accession>
<dbReference type="Proteomes" id="UP000254704">
    <property type="component" value="Unassembled WGS sequence"/>
</dbReference>
<dbReference type="EMBL" id="UGTV01000015">
    <property type="protein sequence ID" value="SUC10738.1"/>
    <property type="molecule type" value="Genomic_DNA"/>
</dbReference>
<evidence type="ECO:0000256" key="1">
    <source>
        <dbReference type="ARBA" id="ARBA00004429"/>
    </source>
</evidence>
<feature type="transmembrane region" description="Helical" evidence="7">
    <location>
        <begin position="144"/>
        <end position="167"/>
    </location>
</feature>
<name>A0A379EWF5_9PAST</name>
<dbReference type="Proteomes" id="UP001052140">
    <property type="component" value="Unassembled WGS sequence"/>
</dbReference>
<evidence type="ECO:0000256" key="2">
    <source>
        <dbReference type="ARBA" id="ARBA00022475"/>
    </source>
</evidence>
<dbReference type="GO" id="GO:0005886">
    <property type="term" value="C:plasma membrane"/>
    <property type="evidence" value="ECO:0007669"/>
    <property type="project" value="UniProtKB-SubCell"/>
</dbReference>
<dbReference type="InterPro" id="IPR010656">
    <property type="entry name" value="DctM"/>
</dbReference>
<feature type="transmembrane region" description="Helical" evidence="7">
    <location>
        <begin position="251"/>
        <end position="271"/>
    </location>
</feature>
<dbReference type="AlphaFoldDB" id="A0A379EWF5"/>
<keyword evidence="5 7" id="KW-1133">Transmembrane helix</keyword>
<proteinExistence type="inferred from homology"/>
<keyword evidence="3 7" id="KW-0997">Cell inner membrane</keyword>
<dbReference type="GeneID" id="69687589"/>
<dbReference type="Pfam" id="PF06808">
    <property type="entry name" value="DctM"/>
    <property type="match status" value="1"/>
</dbReference>
<keyword evidence="12" id="KW-1185">Reference proteome</keyword>
<evidence type="ECO:0000313" key="10">
    <source>
        <dbReference type="EMBL" id="SUC10738.1"/>
    </source>
</evidence>